<dbReference type="EMBL" id="VUJU01012852">
    <property type="protein sequence ID" value="KAF0706613.1"/>
    <property type="molecule type" value="Genomic_DNA"/>
</dbReference>
<proteinExistence type="predicted"/>
<keyword evidence="3" id="KW-1185">Reference proteome</keyword>
<feature type="non-terminal residue" evidence="2">
    <location>
        <position position="127"/>
    </location>
</feature>
<evidence type="ECO:0000259" key="1">
    <source>
        <dbReference type="PROSITE" id="PS50097"/>
    </source>
</evidence>
<dbReference type="Pfam" id="PF00651">
    <property type="entry name" value="BTB"/>
    <property type="match status" value="1"/>
</dbReference>
<evidence type="ECO:0000313" key="3">
    <source>
        <dbReference type="Proteomes" id="UP000478052"/>
    </source>
</evidence>
<gene>
    <name evidence="2" type="ORF">FWK35_00037247</name>
</gene>
<feature type="domain" description="BTB" evidence="1">
    <location>
        <begin position="56"/>
        <end position="123"/>
    </location>
</feature>
<protein>
    <submittedName>
        <fullName evidence="2">Kelch-like protein 20 isoform X1</fullName>
    </submittedName>
</protein>
<comment type="caution">
    <text evidence="2">The sequence shown here is derived from an EMBL/GenBank/DDBJ whole genome shotgun (WGS) entry which is preliminary data.</text>
</comment>
<sequence length="127" mass="14930">ESFRKMDELLMENQDHQEVIPLKKFKRYEQKTYKNSSHMVGAFQYLQSLSKDENSCDIRIETEDGTIIFGHKLVFMSISKYFREVCTVAHEKCLKNIFIRELNSNILLILINFIYTGEIIVTEGNAK</sequence>
<feature type="non-terminal residue" evidence="2">
    <location>
        <position position="1"/>
    </location>
</feature>
<dbReference type="Gene3D" id="3.30.710.10">
    <property type="entry name" value="Potassium Channel Kv1.1, Chain A"/>
    <property type="match status" value="1"/>
</dbReference>
<reference evidence="2 3" key="1">
    <citation type="submission" date="2019-08" db="EMBL/GenBank/DDBJ databases">
        <title>Whole genome of Aphis craccivora.</title>
        <authorList>
            <person name="Voronova N.V."/>
            <person name="Shulinski R.S."/>
            <person name="Bandarenka Y.V."/>
            <person name="Zhorov D.G."/>
            <person name="Warner D."/>
        </authorList>
    </citation>
    <scope>NUCLEOTIDE SEQUENCE [LARGE SCALE GENOMIC DNA]</scope>
    <source>
        <strain evidence="2">180601</strain>
        <tissue evidence="2">Whole Body</tissue>
    </source>
</reference>
<dbReference type="CDD" id="cd18186">
    <property type="entry name" value="BTB_POZ_ZBTB_KLHL-like"/>
    <property type="match status" value="1"/>
</dbReference>
<accession>A0A6G0VRF7</accession>
<dbReference type="SUPFAM" id="SSF54695">
    <property type="entry name" value="POZ domain"/>
    <property type="match status" value="1"/>
</dbReference>
<dbReference type="InterPro" id="IPR000210">
    <property type="entry name" value="BTB/POZ_dom"/>
</dbReference>
<organism evidence="2 3">
    <name type="scientific">Aphis craccivora</name>
    <name type="common">Cowpea aphid</name>
    <dbReference type="NCBI Taxonomy" id="307492"/>
    <lineage>
        <taxon>Eukaryota</taxon>
        <taxon>Metazoa</taxon>
        <taxon>Ecdysozoa</taxon>
        <taxon>Arthropoda</taxon>
        <taxon>Hexapoda</taxon>
        <taxon>Insecta</taxon>
        <taxon>Pterygota</taxon>
        <taxon>Neoptera</taxon>
        <taxon>Paraneoptera</taxon>
        <taxon>Hemiptera</taxon>
        <taxon>Sternorrhyncha</taxon>
        <taxon>Aphidomorpha</taxon>
        <taxon>Aphidoidea</taxon>
        <taxon>Aphididae</taxon>
        <taxon>Aphidini</taxon>
        <taxon>Aphis</taxon>
        <taxon>Aphis</taxon>
    </lineage>
</organism>
<dbReference type="Proteomes" id="UP000478052">
    <property type="component" value="Unassembled WGS sequence"/>
</dbReference>
<dbReference type="InterPro" id="IPR011333">
    <property type="entry name" value="SKP1/BTB/POZ_sf"/>
</dbReference>
<dbReference type="AlphaFoldDB" id="A0A6G0VRF7"/>
<evidence type="ECO:0000313" key="2">
    <source>
        <dbReference type="EMBL" id="KAF0706613.1"/>
    </source>
</evidence>
<dbReference type="OrthoDB" id="6622063at2759"/>
<name>A0A6G0VRF7_APHCR</name>
<dbReference type="PROSITE" id="PS50097">
    <property type="entry name" value="BTB"/>
    <property type="match status" value="1"/>
</dbReference>